<dbReference type="EMBL" id="LAZR01010909">
    <property type="protein sequence ID" value="KKM64392.1"/>
    <property type="molecule type" value="Genomic_DNA"/>
</dbReference>
<keyword evidence="1" id="KW-0175">Coiled coil</keyword>
<accession>A0A0F9M5A9</accession>
<evidence type="ECO:0000256" key="1">
    <source>
        <dbReference type="SAM" id="Coils"/>
    </source>
</evidence>
<proteinExistence type="predicted"/>
<sequence length="52" mass="6260">VLRQMTKTDILRDMINNINEMLGVHEARLQELERMVEILDRRSQYSGSRRDE</sequence>
<protein>
    <submittedName>
        <fullName evidence="2">Uncharacterized protein</fullName>
    </submittedName>
</protein>
<feature type="non-terminal residue" evidence="2">
    <location>
        <position position="1"/>
    </location>
</feature>
<gene>
    <name evidence="2" type="ORF">LCGC14_1501950</name>
</gene>
<feature type="coiled-coil region" evidence="1">
    <location>
        <begin position="15"/>
        <end position="42"/>
    </location>
</feature>
<reference evidence="2" key="1">
    <citation type="journal article" date="2015" name="Nature">
        <title>Complex archaea that bridge the gap between prokaryotes and eukaryotes.</title>
        <authorList>
            <person name="Spang A."/>
            <person name="Saw J.H."/>
            <person name="Jorgensen S.L."/>
            <person name="Zaremba-Niedzwiedzka K."/>
            <person name="Martijn J."/>
            <person name="Lind A.E."/>
            <person name="van Eijk R."/>
            <person name="Schleper C."/>
            <person name="Guy L."/>
            <person name="Ettema T.J."/>
        </authorList>
    </citation>
    <scope>NUCLEOTIDE SEQUENCE</scope>
</reference>
<organism evidence="2">
    <name type="scientific">marine sediment metagenome</name>
    <dbReference type="NCBI Taxonomy" id="412755"/>
    <lineage>
        <taxon>unclassified sequences</taxon>
        <taxon>metagenomes</taxon>
        <taxon>ecological metagenomes</taxon>
    </lineage>
</organism>
<comment type="caution">
    <text evidence="2">The sequence shown here is derived from an EMBL/GenBank/DDBJ whole genome shotgun (WGS) entry which is preliminary data.</text>
</comment>
<name>A0A0F9M5A9_9ZZZZ</name>
<evidence type="ECO:0000313" key="2">
    <source>
        <dbReference type="EMBL" id="KKM64392.1"/>
    </source>
</evidence>
<dbReference type="AlphaFoldDB" id="A0A0F9M5A9"/>